<name>A0A345E7R3_9EURY</name>
<evidence type="ECO:0000313" key="2">
    <source>
        <dbReference type="Proteomes" id="UP000253273"/>
    </source>
</evidence>
<dbReference type="AlphaFoldDB" id="A0A345E7R3"/>
<reference evidence="1 2" key="1">
    <citation type="submission" date="2018-07" db="EMBL/GenBank/DDBJ databases">
        <title>Genome sequences of Haloplanus sp. CBA1113.</title>
        <authorList>
            <person name="Kim Y.B."/>
            <person name="Roh S.W."/>
        </authorList>
    </citation>
    <scope>NUCLEOTIDE SEQUENCE [LARGE SCALE GENOMIC DNA]</scope>
    <source>
        <strain evidence="1 2">CBA1113</strain>
        <plasmid evidence="1 2">pCBA1113-01</plasmid>
    </source>
</reference>
<protein>
    <submittedName>
        <fullName evidence="1">Uncharacterized protein</fullName>
    </submittedName>
</protein>
<dbReference type="Proteomes" id="UP000253273">
    <property type="component" value="Plasmid pCBA1113-01"/>
</dbReference>
<keyword evidence="2" id="KW-1185">Reference proteome</keyword>
<proteinExistence type="predicted"/>
<organism evidence="1 2">
    <name type="scientific">Haloplanus rubicundus</name>
    <dbReference type="NCBI Taxonomy" id="1547898"/>
    <lineage>
        <taxon>Archaea</taxon>
        <taxon>Methanobacteriati</taxon>
        <taxon>Methanobacteriota</taxon>
        <taxon>Stenosarchaea group</taxon>
        <taxon>Halobacteria</taxon>
        <taxon>Halobacteriales</taxon>
        <taxon>Haloferacaceae</taxon>
        <taxon>Haloplanus</taxon>
    </lineage>
</organism>
<geneLocation type="plasmid" evidence="1 2">
    <name>pCBA1113-01</name>
</geneLocation>
<evidence type="ECO:0000313" key="1">
    <source>
        <dbReference type="EMBL" id="AXG08235.1"/>
    </source>
</evidence>
<keyword evidence="1" id="KW-0614">Plasmid</keyword>
<sequence length="95" mass="10682">MFDRLHLVGTNAEIEIEPLCGLGLVDQKFEGVVRAHEREASLDVERECVTTSRTVESVEPLDDVIGGNLLTSRGDLDVRSWTLTVRVISRMFLRL</sequence>
<dbReference type="EMBL" id="CP031151">
    <property type="protein sequence ID" value="AXG08235.1"/>
    <property type="molecule type" value="Genomic_DNA"/>
</dbReference>
<accession>A0A345E7R3</accession>
<gene>
    <name evidence="1" type="ORF">DU500_17230</name>
</gene>
<dbReference type="KEGG" id="haj:DU500_17230"/>